<reference evidence="3 4" key="1">
    <citation type="submission" date="2016-07" db="EMBL/GenBank/DDBJ databases">
        <title>Genome and transcriptome analysis of iron-reducing fermentative bacteria Anoxybacter fermentans.</title>
        <authorList>
            <person name="Zeng X."/>
            <person name="Shao Z."/>
        </authorList>
    </citation>
    <scope>NUCLEOTIDE SEQUENCE [LARGE SCALE GENOMIC DNA]</scope>
    <source>
        <strain evidence="3 4">DY22613</strain>
    </source>
</reference>
<keyword evidence="1" id="KW-0812">Transmembrane</keyword>
<keyword evidence="1" id="KW-1133">Transmembrane helix</keyword>
<feature type="transmembrane region" description="Helical" evidence="1">
    <location>
        <begin position="119"/>
        <end position="139"/>
    </location>
</feature>
<dbReference type="Gene3D" id="1.20.120.1220">
    <property type="match status" value="1"/>
</dbReference>
<dbReference type="KEGG" id="aft:BBF96_05745"/>
<feature type="domain" description="Prepilin type IV endopeptidase peptidase" evidence="2">
    <location>
        <begin position="8"/>
        <end position="112"/>
    </location>
</feature>
<dbReference type="Pfam" id="PF01478">
    <property type="entry name" value="Peptidase_A24"/>
    <property type="match status" value="1"/>
</dbReference>
<proteinExistence type="predicted"/>
<dbReference type="EMBL" id="CP016379">
    <property type="protein sequence ID" value="AZR72938.1"/>
    <property type="molecule type" value="Genomic_DNA"/>
</dbReference>
<keyword evidence="1" id="KW-0472">Membrane</keyword>
<organism evidence="3 4">
    <name type="scientific">Anoxybacter fermentans</name>
    <dbReference type="NCBI Taxonomy" id="1323375"/>
    <lineage>
        <taxon>Bacteria</taxon>
        <taxon>Bacillati</taxon>
        <taxon>Bacillota</taxon>
        <taxon>Clostridia</taxon>
        <taxon>Halanaerobiales</taxon>
        <taxon>Anoxybacter</taxon>
    </lineage>
</organism>
<evidence type="ECO:0000313" key="4">
    <source>
        <dbReference type="Proteomes" id="UP000267250"/>
    </source>
</evidence>
<dbReference type="Proteomes" id="UP000267250">
    <property type="component" value="Chromosome"/>
</dbReference>
<dbReference type="GO" id="GO:0004190">
    <property type="term" value="F:aspartic-type endopeptidase activity"/>
    <property type="evidence" value="ECO:0007669"/>
    <property type="project" value="InterPro"/>
</dbReference>
<sequence>MINDLGYLFLLGFLGIKDLKYRRIKHWQIFTFLVYILIQIVSRKYLTSFILINFLIVTFLGFIGYLIGRIGAADVKVIALSSLYNFYRYHPWWVWKAGILTGIIDLLLGALYYHPKGEATPLLFSWMLANLLFFILWLIQSPLS</sequence>
<feature type="transmembrane region" description="Helical" evidence="1">
    <location>
        <begin position="93"/>
        <end position="113"/>
    </location>
</feature>
<protein>
    <recommendedName>
        <fullName evidence="2">Prepilin type IV endopeptidase peptidase domain-containing protein</fullName>
    </recommendedName>
</protein>
<name>A0A3S9SXG0_9FIRM</name>
<evidence type="ECO:0000313" key="3">
    <source>
        <dbReference type="EMBL" id="AZR72938.1"/>
    </source>
</evidence>
<evidence type="ECO:0000256" key="1">
    <source>
        <dbReference type="SAM" id="Phobius"/>
    </source>
</evidence>
<dbReference type="InterPro" id="IPR000045">
    <property type="entry name" value="Prepilin_IV_endopep_pep"/>
</dbReference>
<dbReference type="RefSeq" id="WP_164730919.1">
    <property type="nucleotide sequence ID" value="NZ_CP016379.1"/>
</dbReference>
<gene>
    <name evidence="3" type="ORF">BBF96_05745</name>
</gene>
<dbReference type="GO" id="GO:0016020">
    <property type="term" value="C:membrane"/>
    <property type="evidence" value="ECO:0007669"/>
    <property type="project" value="InterPro"/>
</dbReference>
<feature type="transmembrane region" description="Helical" evidence="1">
    <location>
        <begin position="48"/>
        <end position="72"/>
    </location>
</feature>
<feature type="transmembrane region" description="Helical" evidence="1">
    <location>
        <begin position="26"/>
        <end position="42"/>
    </location>
</feature>
<accession>A0A3S9SXG0</accession>
<evidence type="ECO:0000259" key="2">
    <source>
        <dbReference type="Pfam" id="PF01478"/>
    </source>
</evidence>
<dbReference type="AlphaFoldDB" id="A0A3S9SXG0"/>
<keyword evidence="4" id="KW-1185">Reference proteome</keyword>